<keyword evidence="2" id="KW-1185">Reference proteome</keyword>
<gene>
    <name evidence="1" type="ORF">PDJAM_G00152940</name>
</gene>
<protein>
    <submittedName>
        <fullName evidence="1">Uncharacterized protein</fullName>
    </submittedName>
</protein>
<dbReference type="Proteomes" id="UP000830395">
    <property type="component" value="Chromosome 25"/>
</dbReference>
<evidence type="ECO:0000313" key="2">
    <source>
        <dbReference type="Proteomes" id="UP000830395"/>
    </source>
</evidence>
<accession>A0ACC5ZIA4</accession>
<proteinExistence type="predicted"/>
<name>A0ACC5ZIA4_9TELE</name>
<sequence>MRAVSRRLSHILITRMSKCFSVFGFGFVFVRGQYENRLNKYIRHYEGLSYDTNILHSKHQRAKRAVSHEDKFVHLEFHAHGRVTGALEDAGRCHCVGWF</sequence>
<reference evidence="1" key="1">
    <citation type="submission" date="2020-02" db="EMBL/GenBank/DDBJ databases">
        <title>Genome sequencing of the panga catfish, Pangasius djambal.</title>
        <authorList>
            <person name="Wen M."/>
            <person name="Zahm M."/>
            <person name="Roques C."/>
            <person name="Cabau C."/>
            <person name="Klopp C."/>
            <person name="Donnadieu C."/>
            <person name="Jouanno E."/>
            <person name="Avarre J.-C."/>
            <person name="Campet M."/>
            <person name="Ha T."/>
            <person name="Dugue R."/>
            <person name="Lampietro C."/>
            <person name="Louis A."/>
            <person name="Herpin A."/>
            <person name="Echchiki A."/>
            <person name="Berthelot C."/>
            <person name="Parey E."/>
            <person name="Roest-Crollius H."/>
            <person name="Braasch I."/>
            <person name="Postlethwait J.H."/>
            <person name="Bobe J."/>
            <person name="Montfort J."/>
            <person name="Bouchez O."/>
            <person name="Begum T."/>
            <person name="Schartl M."/>
            <person name="Gustiano R."/>
            <person name="Guiguen Y."/>
        </authorList>
    </citation>
    <scope>NUCLEOTIDE SEQUENCE</scope>
    <source>
        <strain evidence="1">Pdj_M5554</strain>
    </source>
</reference>
<comment type="caution">
    <text evidence="1">The sequence shown here is derived from an EMBL/GenBank/DDBJ whole genome shotgun (WGS) entry which is preliminary data.</text>
</comment>
<evidence type="ECO:0000313" key="1">
    <source>
        <dbReference type="EMBL" id="MCJ8747395.1"/>
    </source>
</evidence>
<dbReference type="EMBL" id="CM040999">
    <property type="protein sequence ID" value="MCJ8747395.1"/>
    <property type="molecule type" value="Genomic_DNA"/>
</dbReference>
<organism evidence="1 2">
    <name type="scientific">Pangasius djambal</name>
    <dbReference type="NCBI Taxonomy" id="1691987"/>
    <lineage>
        <taxon>Eukaryota</taxon>
        <taxon>Metazoa</taxon>
        <taxon>Chordata</taxon>
        <taxon>Craniata</taxon>
        <taxon>Vertebrata</taxon>
        <taxon>Euteleostomi</taxon>
        <taxon>Actinopterygii</taxon>
        <taxon>Neopterygii</taxon>
        <taxon>Teleostei</taxon>
        <taxon>Ostariophysi</taxon>
        <taxon>Siluriformes</taxon>
        <taxon>Pangasiidae</taxon>
        <taxon>Pangasius</taxon>
    </lineage>
</organism>